<dbReference type="EMBL" id="CP013650">
    <property type="protein sequence ID" value="ALT00395.1"/>
    <property type="molecule type" value="Genomic_DNA"/>
</dbReference>
<evidence type="ECO:0000313" key="2">
    <source>
        <dbReference type="EMBL" id="ALT00395.1"/>
    </source>
</evidence>
<dbReference type="Proteomes" id="UP000068447">
    <property type="component" value="Chromosome"/>
</dbReference>
<gene>
    <name evidence="2" type="ORF">AT746_08190</name>
</gene>
<keyword evidence="3" id="KW-1185">Reference proteome</keyword>
<reference evidence="2 3" key="1">
    <citation type="submission" date="2015-12" db="EMBL/GenBank/DDBJ databases">
        <title>Complete genome of Lacimicrobium alkaliphilum KCTC 32984.</title>
        <authorList>
            <person name="Kim S.-G."/>
            <person name="Lee Y.-J."/>
        </authorList>
    </citation>
    <scope>NUCLEOTIDE SEQUENCE [LARGE SCALE GENOMIC DNA]</scope>
    <source>
        <strain evidence="2 3">YelD216</strain>
    </source>
</reference>
<sequence>MAVQHSHTPASGDPVALFRAHGGQLRLSEALALGLNRYQFYKLRDQGVIEPVSRGLYRLAELPPVSDPDLLAVATRFPRAVLCLVSALAWHELTTQIPRRIDLAVARNARLPVQDYPPVQGYRFSGKRFNSGIERHDLDGIELRVYSPEKTLADCFAFRNSLGMDVVLETLELYRKRRRPDYTKILEYARICRVEKLMRPYLEAGR</sequence>
<evidence type="ECO:0000313" key="3">
    <source>
        <dbReference type="Proteomes" id="UP000068447"/>
    </source>
</evidence>
<dbReference type="AlphaFoldDB" id="A0A0U2RSK8"/>
<organism evidence="2 3">
    <name type="scientific">Lacimicrobium alkaliphilum</name>
    <dbReference type="NCBI Taxonomy" id="1526571"/>
    <lineage>
        <taxon>Bacteria</taxon>
        <taxon>Pseudomonadati</taxon>
        <taxon>Pseudomonadota</taxon>
        <taxon>Gammaproteobacteria</taxon>
        <taxon>Alteromonadales</taxon>
        <taxon>Alteromonadaceae</taxon>
        <taxon>Lacimicrobium</taxon>
    </lineage>
</organism>
<dbReference type="InterPro" id="IPR025159">
    <property type="entry name" value="AbiEi_N"/>
</dbReference>
<feature type="domain" description="AbiEi antitoxin N-terminal" evidence="1">
    <location>
        <begin position="16"/>
        <end position="60"/>
    </location>
</feature>
<dbReference type="KEGG" id="lal:AT746_08190"/>
<proteinExistence type="predicted"/>
<evidence type="ECO:0000259" key="1">
    <source>
        <dbReference type="Pfam" id="PF13338"/>
    </source>
</evidence>
<dbReference type="OrthoDB" id="9789781at2"/>
<protein>
    <submittedName>
        <fullName evidence="2">Transcriptional regulator</fullName>
    </submittedName>
</protein>
<accession>A0A0U2RSK8</accession>
<name>A0A0U2RSK8_9ALTE</name>
<dbReference type="Pfam" id="PF13338">
    <property type="entry name" value="AbiEi_4"/>
    <property type="match status" value="1"/>
</dbReference>